<keyword evidence="1" id="KW-1133">Transmembrane helix</keyword>
<keyword evidence="3" id="KW-1185">Reference proteome</keyword>
<feature type="transmembrane region" description="Helical" evidence="1">
    <location>
        <begin position="84"/>
        <end position="106"/>
    </location>
</feature>
<organism evidence="2 3">
    <name type="scientific">Eptatretus burgeri</name>
    <name type="common">Inshore hagfish</name>
    <dbReference type="NCBI Taxonomy" id="7764"/>
    <lineage>
        <taxon>Eukaryota</taxon>
        <taxon>Metazoa</taxon>
        <taxon>Chordata</taxon>
        <taxon>Craniata</taxon>
        <taxon>Vertebrata</taxon>
        <taxon>Cyclostomata</taxon>
        <taxon>Myxini</taxon>
        <taxon>Myxiniformes</taxon>
        <taxon>Myxinidae</taxon>
        <taxon>Eptatretinae</taxon>
        <taxon>Eptatretus</taxon>
    </lineage>
</organism>
<proteinExistence type="predicted"/>
<keyword evidence="1" id="KW-0812">Transmembrane</keyword>
<sequence length="139" mass="15501">MVNLLCHTASVGIPSPAMSFMNIIHCLSKGLDICGALSWLLITGTGIPQEARLGQGWVMFVTVTTFILAAILFLLYLFSIPKDTFAWVVLVCKLWRMICAFEYSFIACMHHGMESTSILELCRKEAAPFFHEKVNLTPV</sequence>
<evidence type="ECO:0000313" key="3">
    <source>
        <dbReference type="Proteomes" id="UP000694388"/>
    </source>
</evidence>
<evidence type="ECO:0000256" key="1">
    <source>
        <dbReference type="SAM" id="Phobius"/>
    </source>
</evidence>
<dbReference type="Proteomes" id="UP000694388">
    <property type="component" value="Unplaced"/>
</dbReference>
<feature type="transmembrane region" description="Helical" evidence="1">
    <location>
        <begin position="56"/>
        <end position="78"/>
    </location>
</feature>
<reference evidence="2" key="2">
    <citation type="submission" date="2025-09" db="UniProtKB">
        <authorList>
            <consortium name="Ensembl"/>
        </authorList>
    </citation>
    <scope>IDENTIFICATION</scope>
</reference>
<reference evidence="2" key="1">
    <citation type="submission" date="2025-08" db="UniProtKB">
        <authorList>
            <consortium name="Ensembl"/>
        </authorList>
    </citation>
    <scope>IDENTIFICATION</scope>
</reference>
<dbReference type="Ensembl" id="ENSEBUT00000025081.1">
    <property type="protein sequence ID" value="ENSEBUP00000024505.1"/>
    <property type="gene ID" value="ENSEBUG00000015106.1"/>
</dbReference>
<evidence type="ECO:0000313" key="2">
    <source>
        <dbReference type="Ensembl" id="ENSEBUP00000024505.1"/>
    </source>
</evidence>
<keyword evidence="1" id="KW-0472">Membrane</keyword>
<name>A0A8C4R3Q8_EPTBU</name>
<dbReference type="AlphaFoldDB" id="A0A8C4R3Q8"/>
<protein>
    <submittedName>
        <fullName evidence="2">Uncharacterized protein</fullName>
    </submittedName>
</protein>
<accession>A0A8C4R3Q8</accession>